<dbReference type="PANTHER" id="PTHR43792:SF1">
    <property type="entry name" value="N-ACETYLTRANSFERASE DOMAIN-CONTAINING PROTEIN"/>
    <property type="match status" value="1"/>
</dbReference>
<dbReference type="PROSITE" id="PS51186">
    <property type="entry name" value="GNAT"/>
    <property type="match status" value="1"/>
</dbReference>
<proteinExistence type="predicted"/>
<dbReference type="CDD" id="cd04301">
    <property type="entry name" value="NAT_SF"/>
    <property type="match status" value="1"/>
</dbReference>
<dbReference type="RefSeq" id="WP_119851707.1">
    <property type="nucleotide sequence ID" value="NZ_QYSE01000001.1"/>
</dbReference>
<evidence type="ECO:0000313" key="2">
    <source>
        <dbReference type="EMBL" id="RJF36678.1"/>
    </source>
</evidence>
<organism evidence="2 3">
    <name type="scientific">Pseudoalteromonas gelatinilytica</name>
    <dbReference type="NCBI Taxonomy" id="1703256"/>
    <lineage>
        <taxon>Bacteria</taxon>
        <taxon>Pseudomonadati</taxon>
        <taxon>Pseudomonadota</taxon>
        <taxon>Gammaproteobacteria</taxon>
        <taxon>Alteromonadales</taxon>
        <taxon>Pseudoalteromonadaceae</taxon>
        <taxon>Pseudoalteromonas</taxon>
    </lineage>
</organism>
<sequence length="175" mass="19658">MNLSFTTKRLNVIEIDASSSMVEHHQLTIALPTILTPAVVANLPGYFQGIDSVSAAEKWLANMLNECRLLMLQSKQQEVVGLLFIYSEKHDAHIGYLLAEEYWGQGLAFELLQGFINLARASSQLHKLIAGVDESNTPSINLLKKLAFEEQATKENGMLFFQLYLRKYPLEEGTI</sequence>
<dbReference type="Gene3D" id="3.40.630.30">
    <property type="match status" value="1"/>
</dbReference>
<feature type="domain" description="N-acetyltransferase" evidence="1">
    <location>
        <begin position="27"/>
        <end position="171"/>
    </location>
</feature>
<dbReference type="SUPFAM" id="SSF55729">
    <property type="entry name" value="Acyl-CoA N-acyltransferases (Nat)"/>
    <property type="match status" value="1"/>
</dbReference>
<protein>
    <submittedName>
        <fullName evidence="2">N-acetyltransferase</fullName>
    </submittedName>
</protein>
<evidence type="ECO:0000259" key="1">
    <source>
        <dbReference type="PROSITE" id="PS51186"/>
    </source>
</evidence>
<accession>A0A3A3F382</accession>
<dbReference type="AlphaFoldDB" id="A0A3A3F382"/>
<evidence type="ECO:0000313" key="3">
    <source>
        <dbReference type="Proteomes" id="UP000265938"/>
    </source>
</evidence>
<dbReference type="Proteomes" id="UP000265938">
    <property type="component" value="Unassembled WGS sequence"/>
</dbReference>
<gene>
    <name evidence="2" type="ORF">D4741_00960</name>
</gene>
<reference evidence="2 3" key="1">
    <citation type="submission" date="2018-09" db="EMBL/GenBank/DDBJ databases">
        <title>Identification of marine bacteria producing industrial enzymes.</title>
        <authorList>
            <person name="Cheng T.H."/>
            <person name="Saidin J."/>
            <person name="Muhd D.D."/>
            <person name="Isa M.N.M."/>
            <person name="Bakar M.F.A."/>
            <person name="Ismail N."/>
        </authorList>
    </citation>
    <scope>NUCLEOTIDE SEQUENCE [LARGE SCALE GENOMIC DNA]</scope>
    <source>
        <strain evidence="2 3">MNAD 1.6</strain>
    </source>
</reference>
<dbReference type="Pfam" id="PF13302">
    <property type="entry name" value="Acetyltransf_3"/>
    <property type="match status" value="1"/>
</dbReference>
<dbReference type="InterPro" id="IPR051531">
    <property type="entry name" value="N-acetyltransferase"/>
</dbReference>
<dbReference type="InterPro" id="IPR016181">
    <property type="entry name" value="Acyl_CoA_acyltransferase"/>
</dbReference>
<comment type="caution">
    <text evidence="2">The sequence shown here is derived from an EMBL/GenBank/DDBJ whole genome shotgun (WGS) entry which is preliminary data.</text>
</comment>
<dbReference type="EMBL" id="QYSE01000001">
    <property type="protein sequence ID" value="RJF36678.1"/>
    <property type="molecule type" value="Genomic_DNA"/>
</dbReference>
<dbReference type="PANTHER" id="PTHR43792">
    <property type="entry name" value="GNAT FAMILY, PUTATIVE (AFU_ORTHOLOGUE AFUA_3G00765)-RELATED-RELATED"/>
    <property type="match status" value="1"/>
</dbReference>
<dbReference type="InterPro" id="IPR000182">
    <property type="entry name" value="GNAT_dom"/>
</dbReference>
<keyword evidence="2" id="KW-0808">Transferase</keyword>
<dbReference type="GO" id="GO:0016747">
    <property type="term" value="F:acyltransferase activity, transferring groups other than amino-acyl groups"/>
    <property type="evidence" value="ECO:0007669"/>
    <property type="project" value="InterPro"/>
</dbReference>
<name>A0A3A3F382_9GAMM</name>